<accession>L8GZL8</accession>
<dbReference type="EMBL" id="KB007953">
    <property type="protein sequence ID" value="ELR18445.1"/>
    <property type="molecule type" value="Genomic_DNA"/>
</dbReference>
<dbReference type="VEuPathDB" id="AmoebaDB:ACA1_314960"/>
<evidence type="ECO:0000259" key="2">
    <source>
        <dbReference type="Pfam" id="PF12937"/>
    </source>
</evidence>
<evidence type="ECO:0000313" key="4">
    <source>
        <dbReference type="Proteomes" id="UP000011083"/>
    </source>
</evidence>
<name>L8GZL8_ACACF</name>
<organism evidence="3 4">
    <name type="scientific">Acanthamoeba castellanii (strain ATCC 30010 / Neff)</name>
    <dbReference type="NCBI Taxonomy" id="1257118"/>
    <lineage>
        <taxon>Eukaryota</taxon>
        <taxon>Amoebozoa</taxon>
        <taxon>Discosea</taxon>
        <taxon>Longamoebia</taxon>
        <taxon>Centramoebida</taxon>
        <taxon>Acanthamoebidae</taxon>
        <taxon>Acanthamoeba</taxon>
    </lineage>
</organism>
<gene>
    <name evidence="3" type="ORF">ACA1_314960</name>
</gene>
<evidence type="ECO:0000313" key="3">
    <source>
        <dbReference type="EMBL" id="ELR18445.1"/>
    </source>
</evidence>
<dbReference type="GeneID" id="14919235"/>
<feature type="non-terminal residue" evidence="3">
    <location>
        <position position="1"/>
    </location>
</feature>
<dbReference type="InterPro" id="IPR036047">
    <property type="entry name" value="F-box-like_dom_sf"/>
</dbReference>
<proteinExistence type="predicted"/>
<protein>
    <submittedName>
        <fullName evidence="3">Fbox domain containing protein</fullName>
    </submittedName>
</protein>
<reference evidence="3 4" key="1">
    <citation type="journal article" date="2013" name="Genome Biol.">
        <title>Genome of Acanthamoeba castellanii highlights extensive lateral gene transfer and early evolution of tyrosine kinase signaling.</title>
        <authorList>
            <person name="Clarke M."/>
            <person name="Lohan A.J."/>
            <person name="Liu B."/>
            <person name="Lagkouvardos I."/>
            <person name="Roy S."/>
            <person name="Zafar N."/>
            <person name="Bertelli C."/>
            <person name="Schilde C."/>
            <person name="Kianianmomeni A."/>
            <person name="Burglin T.R."/>
            <person name="Frech C."/>
            <person name="Turcotte B."/>
            <person name="Kopec K.O."/>
            <person name="Synnott J.M."/>
            <person name="Choo C."/>
            <person name="Paponov I."/>
            <person name="Finkler A."/>
            <person name="Soon Heng Tan C."/>
            <person name="Hutchins A.P."/>
            <person name="Weinmeier T."/>
            <person name="Rattei T."/>
            <person name="Chu J.S."/>
            <person name="Gimenez G."/>
            <person name="Irimia M."/>
            <person name="Rigden D.J."/>
            <person name="Fitzpatrick D.A."/>
            <person name="Lorenzo-Morales J."/>
            <person name="Bateman A."/>
            <person name="Chiu C.H."/>
            <person name="Tang P."/>
            <person name="Hegemann P."/>
            <person name="Fromm H."/>
            <person name="Raoult D."/>
            <person name="Greub G."/>
            <person name="Miranda-Saavedra D."/>
            <person name="Chen N."/>
            <person name="Nash P."/>
            <person name="Ginger M.L."/>
            <person name="Horn M."/>
            <person name="Schaap P."/>
            <person name="Caler L."/>
            <person name="Loftus B."/>
        </authorList>
    </citation>
    <scope>NUCLEOTIDE SEQUENCE [LARGE SCALE GENOMIC DNA]</scope>
    <source>
        <strain evidence="3 4">Neff</strain>
    </source>
</reference>
<sequence length="245" mass="27277">MGSLSHALDGHNPMQPLRSTSPSSSSSSSPSSGAAAYVNKVIPLETTFTLSVGVAFFIYAKLLLAELRLHCAAAHKDPFSAAQYFNPDYFGYAAAFLFNALLPRKGPTDDQLLSQLSRFVAEHNHHHGASSSSEPTRLDVAEFNRFYVRHVSVPSLYLPVDPLEALGRSIGSAVLERLDVYSLIRAGQVCRAWRELSLQDRLWANDYYRQPPLRQTSASATLRHYQPSTHRGRAFRDICYSIYLD</sequence>
<dbReference type="KEGG" id="acan:ACA1_314960"/>
<dbReference type="Pfam" id="PF12937">
    <property type="entry name" value="F-box-like"/>
    <property type="match status" value="1"/>
</dbReference>
<dbReference type="RefSeq" id="XP_004340479.1">
    <property type="nucleotide sequence ID" value="XM_004340431.1"/>
</dbReference>
<feature type="region of interest" description="Disordered" evidence="1">
    <location>
        <begin position="1"/>
        <end position="30"/>
    </location>
</feature>
<dbReference type="AlphaFoldDB" id="L8GZL8"/>
<keyword evidence="4" id="KW-1185">Reference proteome</keyword>
<dbReference type="SUPFAM" id="SSF81383">
    <property type="entry name" value="F-box domain"/>
    <property type="match status" value="1"/>
</dbReference>
<dbReference type="Gene3D" id="1.20.1280.50">
    <property type="match status" value="1"/>
</dbReference>
<evidence type="ECO:0000256" key="1">
    <source>
        <dbReference type="SAM" id="MobiDB-lite"/>
    </source>
</evidence>
<feature type="domain" description="F-box" evidence="2">
    <location>
        <begin position="173"/>
        <end position="205"/>
    </location>
</feature>
<dbReference type="InterPro" id="IPR001810">
    <property type="entry name" value="F-box_dom"/>
</dbReference>
<dbReference type="Proteomes" id="UP000011083">
    <property type="component" value="Unassembled WGS sequence"/>
</dbReference>
<feature type="compositionally biased region" description="Low complexity" evidence="1">
    <location>
        <begin position="19"/>
        <end position="30"/>
    </location>
</feature>